<dbReference type="Gene3D" id="2.60.40.10">
    <property type="entry name" value="Immunoglobulins"/>
    <property type="match status" value="1"/>
</dbReference>
<dbReference type="InterPro" id="IPR053265">
    <property type="entry name" value="Serpin"/>
</dbReference>
<dbReference type="AlphaFoldDB" id="K1R325"/>
<dbReference type="InterPro" id="IPR013783">
    <property type="entry name" value="Ig-like_fold"/>
</dbReference>
<accession>K1R325</accession>
<feature type="domain" description="Kazal-like" evidence="1">
    <location>
        <begin position="68"/>
        <end position="120"/>
    </location>
</feature>
<proteinExistence type="predicted"/>
<dbReference type="SMART" id="SM00280">
    <property type="entry name" value="KAZAL"/>
    <property type="match status" value="3"/>
</dbReference>
<dbReference type="InterPro" id="IPR036058">
    <property type="entry name" value="Kazal_dom_sf"/>
</dbReference>
<evidence type="ECO:0000313" key="2">
    <source>
        <dbReference type="EMBL" id="EKC40118.1"/>
    </source>
</evidence>
<dbReference type="PROSITE" id="PS00282">
    <property type="entry name" value="KAZAL_1"/>
    <property type="match status" value="1"/>
</dbReference>
<evidence type="ECO:0000259" key="1">
    <source>
        <dbReference type="PROSITE" id="PS51465"/>
    </source>
</evidence>
<dbReference type="Pfam" id="PF07648">
    <property type="entry name" value="Kazal_2"/>
    <property type="match status" value="3"/>
</dbReference>
<protein>
    <submittedName>
        <fullName evidence="2">Serine protease inhibitor dipetalogastin</fullName>
    </submittedName>
</protein>
<dbReference type="Gene3D" id="3.30.60.30">
    <property type="match status" value="4"/>
</dbReference>
<gene>
    <name evidence="2" type="ORF">CGI_10021063</name>
</gene>
<dbReference type="PANTHER" id="PTHR21131">
    <property type="entry name" value="SERINE-TYPE ENDOPEPTIDASE INHIBITOR"/>
    <property type="match status" value="1"/>
</dbReference>
<sequence>MFVIARKTKTTISHAPNCQRISPISPDNDKELTAGVTGRKKSKCDKNGGPVCGEDGKSYKNECKATKKGVAIACNKTCPCGPCICTADYSPVCGKDGKTYSNSCNAKCSGQKVKCEGECPCRKKKTCDRCLKKKQKEVCGKDGKTYVNKCLAKCSGQSIECKGQCPCPVCDCSKPRTVCQTNGNSFPGVKCYDPCRKQCKKIWKKAKKSKKPNKKPGSRRPSKRCRCKKNRVPVCGADGKTYGNSYSPTIQTVSINGLSNTPFNDSGVIRITAVIRAFPAPSAVTWGIKNDRFTNPFKPLTNDSRYYGNRTNDCSYDCESTEVLTLNPPSCTDTGNKYSVYAANEKGNSSVKTTLNRVTITCEI</sequence>
<dbReference type="SUPFAM" id="SSF100895">
    <property type="entry name" value="Kazal-type serine protease inhibitors"/>
    <property type="match status" value="4"/>
</dbReference>
<dbReference type="HOGENOM" id="CLU_761311_0_0_1"/>
<name>K1R325_MAGGI</name>
<dbReference type="Pfam" id="PF00050">
    <property type="entry name" value="Kazal_1"/>
    <property type="match status" value="1"/>
</dbReference>
<dbReference type="InterPro" id="IPR002350">
    <property type="entry name" value="Kazal_dom"/>
</dbReference>
<organism evidence="2">
    <name type="scientific">Magallana gigas</name>
    <name type="common">Pacific oyster</name>
    <name type="synonym">Crassostrea gigas</name>
    <dbReference type="NCBI Taxonomy" id="29159"/>
    <lineage>
        <taxon>Eukaryota</taxon>
        <taxon>Metazoa</taxon>
        <taxon>Spiralia</taxon>
        <taxon>Lophotrochozoa</taxon>
        <taxon>Mollusca</taxon>
        <taxon>Bivalvia</taxon>
        <taxon>Autobranchia</taxon>
        <taxon>Pteriomorphia</taxon>
        <taxon>Ostreida</taxon>
        <taxon>Ostreoidea</taxon>
        <taxon>Ostreidae</taxon>
        <taxon>Magallana</taxon>
    </lineage>
</organism>
<reference evidence="2" key="1">
    <citation type="journal article" date="2012" name="Nature">
        <title>The oyster genome reveals stress adaptation and complexity of shell formation.</title>
        <authorList>
            <person name="Zhang G."/>
            <person name="Fang X."/>
            <person name="Guo X."/>
            <person name="Li L."/>
            <person name="Luo R."/>
            <person name="Xu F."/>
            <person name="Yang P."/>
            <person name="Zhang L."/>
            <person name="Wang X."/>
            <person name="Qi H."/>
            <person name="Xiong Z."/>
            <person name="Que H."/>
            <person name="Xie Y."/>
            <person name="Holland P.W."/>
            <person name="Paps J."/>
            <person name="Zhu Y."/>
            <person name="Wu F."/>
            <person name="Chen Y."/>
            <person name="Wang J."/>
            <person name="Peng C."/>
            <person name="Meng J."/>
            <person name="Yang L."/>
            <person name="Liu J."/>
            <person name="Wen B."/>
            <person name="Zhang N."/>
            <person name="Huang Z."/>
            <person name="Zhu Q."/>
            <person name="Feng Y."/>
            <person name="Mount A."/>
            <person name="Hedgecock D."/>
            <person name="Xu Z."/>
            <person name="Liu Y."/>
            <person name="Domazet-Loso T."/>
            <person name="Du Y."/>
            <person name="Sun X."/>
            <person name="Zhang S."/>
            <person name="Liu B."/>
            <person name="Cheng P."/>
            <person name="Jiang X."/>
            <person name="Li J."/>
            <person name="Fan D."/>
            <person name="Wang W."/>
            <person name="Fu W."/>
            <person name="Wang T."/>
            <person name="Wang B."/>
            <person name="Zhang J."/>
            <person name="Peng Z."/>
            <person name="Li Y."/>
            <person name="Li N."/>
            <person name="Wang J."/>
            <person name="Chen M."/>
            <person name="He Y."/>
            <person name="Tan F."/>
            <person name="Song X."/>
            <person name="Zheng Q."/>
            <person name="Huang R."/>
            <person name="Yang H."/>
            <person name="Du X."/>
            <person name="Chen L."/>
            <person name="Yang M."/>
            <person name="Gaffney P.M."/>
            <person name="Wang S."/>
            <person name="Luo L."/>
            <person name="She Z."/>
            <person name="Ming Y."/>
            <person name="Huang W."/>
            <person name="Zhang S."/>
            <person name="Huang B."/>
            <person name="Zhang Y."/>
            <person name="Qu T."/>
            <person name="Ni P."/>
            <person name="Miao G."/>
            <person name="Wang J."/>
            <person name="Wang Q."/>
            <person name="Steinberg C.E."/>
            <person name="Wang H."/>
            <person name="Li N."/>
            <person name="Qian L."/>
            <person name="Zhang G."/>
            <person name="Li Y."/>
            <person name="Yang H."/>
            <person name="Liu X."/>
            <person name="Wang J."/>
            <person name="Yin Y."/>
            <person name="Wang J."/>
        </authorList>
    </citation>
    <scope>NUCLEOTIDE SEQUENCE [LARGE SCALE GENOMIC DNA]</scope>
    <source>
        <strain evidence="2">05x7-T-G4-1.051#20</strain>
    </source>
</reference>
<feature type="domain" description="Kazal-like" evidence="1">
    <location>
        <begin position="122"/>
        <end position="166"/>
    </location>
</feature>
<dbReference type="EMBL" id="JH816837">
    <property type="protein sequence ID" value="EKC40118.1"/>
    <property type="molecule type" value="Genomic_DNA"/>
</dbReference>
<dbReference type="PROSITE" id="PS51465">
    <property type="entry name" value="KAZAL_2"/>
    <property type="match status" value="2"/>
</dbReference>
<dbReference type="InParanoid" id="K1R325"/>
<dbReference type="PANTHER" id="PTHR21131:SF0">
    <property type="entry name" value="GEO10195P1-RELATED"/>
    <property type="match status" value="1"/>
</dbReference>